<reference evidence="2" key="1">
    <citation type="submission" date="2019-06" db="EMBL/GenBank/DDBJ databases">
        <authorList>
            <consortium name="Wellcome Sanger Institute Data Sharing"/>
        </authorList>
    </citation>
    <scope>NUCLEOTIDE SEQUENCE [LARGE SCALE GENOMIC DNA]</scope>
</reference>
<organism evidence="2 3">
    <name type="scientific">Sphaeramia orbicularis</name>
    <name type="common">orbiculate cardinalfish</name>
    <dbReference type="NCBI Taxonomy" id="375764"/>
    <lineage>
        <taxon>Eukaryota</taxon>
        <taxon>Metazoa</taxon>
        <taxon>Chordata</taxon>
        <taxon>Craniata</taxon>
        <taxon>Vertebrata</taxon>
        <taxon>Euteleostomi</taxon>
        <taxon>Actinopterygii</taxon>
        <taxon>Neopterygii</taxon>
        <taxon>Teleostei</taxon>
        <taxon>Neoteleostei</taxon>
        <taxon>Acanthomorphata</taxon>
        <taxon>Gobiaria</taxon>
        <taxon>Kurtiformes</taxon>
        <taxon>Apogonoidei</taxon>
        <taxon>Apogonidae</taxon>
        <taxon>Apogoninae</taxon>
        <taxon>Sphaeramia</taxon>
    </lineage>
</organism>
<proteinExistence type="predicted"/>
<evidence type="ECO:0000313" key="2">
    <source>
        <dbReference type="Ensembl" id="ENSSORP00005019484.1"/>
    </source>
</evidence>
<dbReference type="PROSITE" id="PS51745">
    <property type="entry name" value="PB1"/>
    <property type="match status" value="1"/>
</dbReference>
<dbReference type="Proteomes" id="UP000472271">
    <property type="component" value="Chromosome 10"/>
</dbReference>
<accession>A0A672ZRJ8</accession>
<reference evidence="2" key="2">
    <citation type="submission" date="2025-08" db="UniProtKB">
        <authorList>
            <consortium name="Ensembl"/>
        </authorList>
    </citation>
    <scope>IDENTIFICATION</scope>
</reference>
<feature type="domain" description="PB1" evidence="1">
    <location>
        <begin position="2"/>
        <end position="89"/>
    </location>
</feature>
<evidence type="ECO:0000313" key="3">
    <source>
        <dbReference type="Proteomes" id="UP000472271"/>
    </source>
</evidence>
<name>A0A672ZRJ8_9TELE</name>
<dbReference type="SMART" id="SM00666">
    <property type="entry name" value="PB1"/>
    <property type="match status" value="1"/>
</dbReference>
<evidence type="ECO:0000259" key="1">
    <source>
        <dbReference type="PROSITE" id="PS51745"/>
    </source>
</evidence>
<dbReference type="InterPro" id="IPR053793">
    <property type="entry name" value="PB1-like"/>
</dbReference>
<dbReference type="SUPFAM" id="SSF54277">
    <property type="entry name" value="CAD &amp; PB1 domains"/>
    <property type="match status" value="1"/>
</dbReference>
<dbReference type="Gene3D" id="3.10.20.90">
    <property type="entry name" value="Phosphatidylinositol 3-kinase Catalytic Subunit, Chain A, domain 1"/>
    <property type="match status" value="1"/>
</dbReference>
<protein>
    <recommendedName>
        <fullName evidence="1">PB1 domain-containing protein</fullName>
    </recommendedName>
</protein>
<dbReference type="AlphaFoldDB" id="A0A672ZRJ8"/>
<dbReference type="InterPro" id="IPR000270">
    <property type="entry name" value="PB1_dom"/>
</dbReference>
<keyword evidence="3" id="KW-1185">Reference proteome</keyword>
<reference evidence="2" key="3">
    <citation type="submission" date="2025-09" db="UniProtKB">
        <authorList>
            <consortium name="Ensembl"/>
        </authorList>
    </citation>
    <scope>IDENTIFICATION</scope>
</reference>
<sequence length="104" mass="12113">MPLTVKFHLLGEDQKVKVIRKIELDIYVENTFEILLERVQDLFNLPADKISLFYKDDDGDLVMFVSDEEMRIGQRNRKADTFSVYIKGKDGTNPRSFKPTGFSH</sequence>
<dbReference type="Ensembl" id="ENSSORT00005020043.1">
    <property type="protein sequence ID" value="ENSSORP00005019484.1"/>
    <property type="gene ID" value="ENSSORG00005009578.1"/>
</dbReference>
<dbReference type="Pfam" id="PF00564">
    <property type="entry name" value="PB1"/>
    <property type="match status" value="1"/>
</dbReference>
<dbReference type="InParanoid" id="A0A672ZRJ8"/>